<dbReference type="InterPro" id="IPR050450">
    <property type="entry name" value="COX15/CtaA_HemeA_synthase"/>
</dbReference>
<evidence type="ECO:0000256" key="10">
    <source>
        <dbReference type="ARBA" id="ARBA00023157"/>
    </source>
</evidence>
<proteinExistence type="predicted"/>
<protein>
    <submittedName>
        <fullName evidence="13">Cytochrome c oxidase assembly protein subunit 15</fullName>
    </submittedName>
</protein>
<keyword evidence="6" id="KW-0560">Oxidoreductase</keyword>
<keyword evidence="5 12" id="KW-1133">Transmembrane helix</keyword>
<evidence type="ECO:0000256" key="12">
    <source>
        <dbReference type="SAM" id="Phobius"/>
    </source>
</evidence>
<dbReference type="GO" id="GO:0016020">
    <property type="term" value="C:membrane"/>
    <property type="evidence" value="ECO:0007669"/>
    <property type="project" value="UniProtKB-SubCell"/>
</dbReference>
<evidence type="ECO:0000256" key="2">
    <source>
        <dbReference type="ARBA" id="ARBA00022475"/>
    </source>
</evidence>
<comment type="caution">
    <text evidence="13">The sequence shown here is derived from an EMBL/GenBank/DDBJ whole genome shotgun (WGS) entry which is preliminary data.</text>
</comment>
<evidence type="ECO:0000313" key="13">
    <source>
        <dbReference type="EMBL" id="NYJ79669.1"/>
    </source>
</evidence>
<keyword evidence="9 12" id="KW-0472">Membrane</keyword>
<feature type="transmembrane region" description="Helical" evidence="12">
    <location>
        <begin position="21"/>
        <end position="44"/>
    </location>
</feature>
<dbReference type="InterPro" id="IPR003780">
    <property type="entry name" value="COX15/CtaA_fam"/>
</dbReference>
<name>A0A7Z0KAD1_9MICC</name>
<accession>A0A7Z0KAD1</accession>
<evidence type="ECO:0000256" key="4">
    <source>
        <dbReference type="ARBA" id="ARBA00022723"/>
    </source>
</evidence>
<feature type="transmembrane region" description="Helical" evidence="12">
    <location>
        <begin position="279"/>
        <end position="302"/>
    </location>
</feature>
<evidence type="ECO:0000256" key="1">
    <source>
        <dbReference type="ARBA" id="ARBA00004141"/>
    </source>
</evidence>
<dbReference type="GO" id="GO:0046872">
    <property type="term" value="F:metal ion binding"/>
    <property type="evidence" value="ECO:0007669"/>
    <property type="project" value="UniProtKB-KW"/>
</dbReference>
<dbReference type="RefSeq" id="WP_179542849.1">
    <property type="nucleotide sequence ID" value="NZ_BAAALL010000007.1"/>
</dbReference>
<feature type="transmembrane region" description="Helical" evidence="12">
    <location>
        <begin position="78"/>
        <end position="97"/>
    </location>
</feature>
<gene>
    <name evidence="13" type="ORF">HNR09_003080</name>
</gene>
<dbReference type="AlphaFoldDB" id="A0A7Z0KAD1"/>
<organism evidence="13 14">
    <name type="scientific">Nesterenkonia xinjiangensis</name>
    <dbReference type="NCBI Taxonomy" id="225327"/>
    <lineage>
        <taxon>Bacteria</taxon>
        <taxon>Bacillati</taxon>
        <taxon>Actinomycetota</taxon>
        <taxon>Actinomycetes</taxon>
        <taxon>Micrococcales</taxon>
        <taxon>Micrococcaceae</taxon>
        <taxon>Nesterenkonia</taxon>
    </lineage>
</organism>
<keyword evidence="3 12" id="KW-0812">Transmembrane</keyword>
<feature type="transmembrane region" description="Helical" evidence="12">
    <location>
        <begin position="185"/>
        <end position="205"/>
    </location>
</feature>
<keyword evidence="7" id="KW-0408">Iron</keyword>
<dbReference type="Proteomes" id="UP000535437">
    <property type="component" value="Unassembled WGS sequence"/>
</dbReference>
<reference evidence="13 14" key="1">
    <citation type="submission" date="2020-07" db="EMBL/GenBank/DDBJ databases">
        <title>Sequencing the genomes of 1000 actinobacteria strains.</title>
        <authorList>
            <person name="Klenk H.-P."/>
        </authorList>
    </citation>
    <scope>NUCLEOTIDE SEQUENCE [LARGE SCALE GENOMIC DNA]</scope>
    <source>
        <strain evidence="13 14">DSM 15475</strain>
    </source>
</reference>
<sequence>MALTDSLTSRLPTRITRTTRILAIATLISNIGIMITGGAVRLTASGLGCPEWPRCTPDSWVSTPEMGMHGAIEFGNRLLTYVLIAISLAMFLALVRLWDSHRPLVVRALLIGLGIPLQGVIGGITVWTNLNPWVVGLHFVLSSVLVMLAAQLLHRVTLELHHDGATGRPLVDGATDSVTTAMAPVVLAASWAAVILGTIVTGTGPHAGDPGAPRHDFDADLVTRLHVVPVYVLCAAAVAIMLRQRRLQASPAQKKAAWWLVTVILAQGTIGYIQHFTGLPILLVLFHMLGSALLIATATMVFDRLRASYRTRGLEGASAEDVVSR</sequence>
<keyword evidence="14" id="KW-1185">Reference proteome</keyword>
<feature type="transmembrane region" description="Helical" evidence="12">
    <location>
        <begin position="133"/>
        <end position="153"/>
    </location>
</feature>
<feature type="transmembrane region" description="Helical" evidence="12">
    <location>
        <begin position="256"/>
        <end position="273"/>
    </location>
</feature>
<dbReference type="PANTHER" id="PTHR35457:SF1">
    <property type="entry name" value="HEME A SYNTHASE"/>
    <property type="match status" value="1"/>
</dbReference>
<dbReference type="Pfam" id="PF02628">
    <property type="entry name" value="COX15-CtaA"/>
    <property type="match status" value="1"/>
</dbReference>
<keyword evidence="2" id="KW-1003">Cell membrane</keyword>
<keyword evidence="4" id="KW-0479">Metal-binding</keyword>
<keyword evidence="10" id="KW-1015">Disulfide bond</keyword>
<evidence type="ECO:0000313" key="14">
    <source>
        <dbReference type="Proteomes" id="UP000535437"/>
    </source>
</evidence>
<evidence type="ECO:0000256" key="9">
    <source>
        <dbReference type="ARBA" id="ARBA00023136"/>
    </source>
</evidence>
<feature type="transmembrane region" description="Helical" evidence="12">
    <location>
        <begin position="225"/>
        <end position="244"/>
    </location>
</feature>
<evidence type="ECO:0000256" key="8">
    <source>
        <dbReference type="ARBA" id="ARBA00023133"/>
    </source>
</evidence>
<evidence type="ECO:0000256" key="3">
    <source>
        <dbReference type="ARBA" id="ARBA00022692"/>
    </source>
</evidence>
<evidence type="ECO:0000256" key="11">
    <source>
        <dbReference type="ARBA" id="ARBA00023444"/>
    </source>
</evidence>
<dbReference type="GO" id="GO:0006784">
    <property type="term" value="P:heme A biosynthetic process"/>
    <property type="evidence" value="ECO:0007669"/>
    <property type="project" value="InterPro"/>
</dbReference>
<evidence type="ECO:0000256" key="6">
    <source>
        <dbReference type="ARBA" id="ARBA00023002"/>
    </source>
</evidence>
<comment type="subcellular location">
    <subcellularLocation>
        <location evidence="1">Membrane</location>
        <topology evidence="1">Multi-pass membrane protein</topology>
    </subcellularLocation>
</comment>
<keyword evidence="8" id="KW-0350">Heme biosynthesis</keyword>
<dbReference type="PANTHER" id="PTHR35457">
    <property type="entry name" value="HEME A SYNTHASE"/>
    <property type="match status" value="1"/>
</dbReference>
<dbReference type="GO" id="GO:0016491">
    <property type="term" value="F:oxidoreductase activity"/>
    <property type="evidence" value="ECO:0007669"/>
    <property type="project" value="UniProtKB-KW"/>
</dbReference>
<feature type="transmembrane region" description="Helical" evidence="12">
    <location>
        <begin position="104"/>
        <end position="127"/>
    </location>
</feature>
<comment type="pathway">
    <text evidence="11">Porphyrin-containing compound metabolism.</text>
</comment>
<evidence type="ECO:0000256" key="5">
    <source>
        <dbReference type="ARBA" id="ARBA00022989"/>
    </source>
</evidence>
<dbReference type="EMBL" id="JACCFY010000001">
    <property type="protein sequence ID" value="NYJ79669.1"/>
    <property type="molecule type" value="Genomic_DNA"/>
</dbReference>
<evidence type="ECO:0000256" key="7">
    <source>
        <dbReference type="ARBA" id="ARBA00023004"/>
    </source>
</evidence>